<dbReference type="Gene3D" id="2.40.50.1020">
    <property type="entry name" value="LytTr DNA-binding domain"/>
    <property type="match status" value="1"/>
</dbReference>
<protein>
    <submittedName>
        <fullName evidence="2">LytTR family transcriptional regulator DNA-binding domain-containing protein</fullName>
    </submittedName>
</protein>
<organism evidence="2 3">
    <name type="scientific">Hyphobacterium lacteum</name>
    <dbReference type="NCBI Taxonomy" id="3116575"/>
    <lineage>
        <taxon>Bacteria</taxon>
        <taxon>Pseudomonadati</taxon>
        <taxon>Pseudomonadota</taxon>
        <taxon>Alphaproteobacteria</taxon>
        <taxon>Maricaulales</taxon>
        <taxon>Maricaulaceae</taxon>
        <taxon>Hyphobacterium</taxon>
    </lineage>
</organism>
<dbReference type="PROSITE" id="PS50930">
    <property type="entry name" value="HTH_LYTTR"/>
    <property type="match status" value="1"/>
</dbReference>
<dbReference type="Pfam" id="PF04397">
    <property type="entry name" value="LytTR"/>
    <property type="match status" value="1"/>
</dbReference>
<dbReference type="SMART" id="SM00850">
    <property type="entry name" value="LytTR"/>
    <property type="match status" value="1"/>
</dbReference>
<gene>
    <name evidence="2" type="ORF">V0U79_13405</name>
</gene>
<proteinExistence type="predicted"/>
<dbReference type="InterPro" id="IPR007492">
    <property type="entry name" value="LytTR_DNA-bd_dom"/>
</dbReference>
<evidence type="ECO:0000313" key="2">
    <source>
        <dbReference type="EMBL" id="MEE2527358.1"/>
    </source>
</evidence>
<name>A0ABU7LTV6_9PROT</name>
<reference evidence="2 3" key="1">
    <citation type="submission" date="2024-01" db="EMBL/GenBank/DDBJ databases">
        <title>Hyphobacterium bacterium isolated from marine sediment.</title>
        <authorList>
            <person name="Zhao S."/>
        </authorList>
    </citation>
    <scope>NUCLEOTIDE SEQUENCE [LARGE SCALE GENOMIC DNA]</scope>
    <source>
        <strain evidence="3">HN65</strain>
    </source>
</reference>
<dbReference type="Proteomes" id="UP001354971">
    <property type="component" value="Unassembled WGS sequence"/>
</dbReference>
<feature type="domain" description="HTH LytTR-type" evidence="1">
    <location>
        <begin position="144"/>
        <end position="248"/>
    </location>
</feature>
<dbReference type="InterPro" id="IPR046947">
    <property type="entry name" value="LytR-like"/>
</dbReference>
<evidence type="ECO:0000313" key="3">
    <source>
        <dbReference type="Proteomes" id="UP001354971"/>
    </source>
</evidence>
<accession>A0ABU7LTV6</accession>
<dbReference type="PANTHER" id="PTHR37299:SF1">
    <property type="entry name" value="STAGE 0 SPORULATION PROTEIN A HOMOLOG"/>
    <property type="match status" value="1"/>
</dbReference>
<evidence type="ECO:0000259" key="1">
    <source>
        <dbReference type="PROSITE" id="PS50930"/>
    </source>
</evidence>
<dbReference type="EMBL" id="JAZDRP010000013">
    <property type="protein sequence ID" value="MEE2527358.1"/>
    <property type="molecule type" value="Genomic_DNA"/>
</dbReference>
<dbReference type="RefSeq" id="WP_330200020.1">
    <property type="nucleotide sequence ID" value="NZ_JAZDRP010000013.1"/>
</dbReference>
<dbReference type="GO" id="GO:0003677">
    <property type="term" value="F:DNA binding"/>
    <property type="evidence" value="ECO:0007669"/>
    <property type="project" value="UniProtKB-KW"/>
</dbReference>
<sequence length="258" mass="28459">MRPPDTPPTILLSAPEALQRRLQSVVAGRARIILMPGPEDLGHFEKLPGLSAIEGVILAEESVGMDGRRFARFLEQENVPYLLATASGHQAHLVFELNARGYVLLTHPEDQIADTVGKFLASLTHSSDPSIPGNAAVANGDDVIWVRTGHAERRICCEDIVSISADKDYAIIELGNASILVRTTMTALEEELDASRFIRIHRSHIVATDSIEELRTLGPNRHEVSLENGRRFPVGRTYWPKLKHQLRSARVESQARAG</sequence>
<keyword evidence="2" id="KW-0238">DNA-binding</keyword>
<dbReference type="PANTHER" id="PTHR37299">
    <property type="entry name" value="TRANSCRIPTIONAL REGULATOR-RELATED"/>
    <property type="match status" value="1"/>
</dbReference>
<keyword evidence="3" id="KW-1185">Reference proteome</keyword>
<comment type="caution">
    <text evidence="2">The sequence shown here is derived from an EMBL/GenBank/DDBJ whole genome shotgun (WGS) entry which is preliminary data.</text>
</comment>